<proteinExistence type="predicted"/>
<reference evidence="2" key="1">
    <citation type="journal article" date="2020" name="Stud. Mycol.">
        <title>101 Dothideomycetes genomes: a test case for predicting lifestyles and emergence of pathogens.</title>
        <authorList>
            <person name="Haridas S."/>
            <person name="Albert R."/>
            <person name="Binder M."/>
            <person name="Bloem J."/>
            <person name="Labutti K."/>
            <person name="Salamov A."/>
            <person name="Andreopoulos B."/>
            <person name="Baker S."/>
            <person name="Barry K."/>
            <person name="Bills G."/>
            <person name="Bluhm B."/>
            <person name="Cannon C."/>
            <person name="Castanera R."/>
            <person name="Culley D."/>
            <person name="Daum C."/>
            <person name="Ezra D."/>
            <person name="Gonzalez J."/>
            <person name="Henrissat B."/>
            <person name="Kuo A."/>
            <person name="Liang C."/>
            <person name="Lipzen A."/>
            <person name="Lutzoni F."/>
            <person name="Magnuson J."/>
            <person name="Mondo S."/>
            <person name="Nolan M."/>
            <person name="Ohm R."/>
            <person name="Pangilinan J."/>
            <person name="Park H.-J."/>
            <person name="Ramirez L."/>
            <person name="Alfaro M."/>
            <person name="Sun H."/>
            <person name="Tritt A."/>
            <person name="Yoshinaga Y."/>
            <person name="Zwiers L.-H."/>
            <person name="Turgeon B."/>
            <person name="Goodwin S."/>
            <person name="Spatafora J."/>
            <person name="Crous P."/>
            <person name="Grigoriev I."/>
        </authorList>
    </citation>
    <scope>NUCLEOTIDE SEQUENCE</scope>
    <source>
        <strain evidence="2">CBS 115976</strain>
    </source>
</reference>
<organism evidence="2 3">
    <name type="scientific">Microthyrium microscopicum</name>
    <dbReference type="NCBI Taxonomy" id="703497"/>
    <lineage>
        <taxon>Eukaryota</taxon>
        <taxon>Fungi</taxon>
        <taxon>Dikarya</taxon>
        <taxon>Ascomycota</taxon>
        <taxon>Pezizomycotina</taxon>
        <taxon>Dothideomycetes</taxon>
        <taxon>Dothideomycetes incertae sedis</taxon>
        <taxon>Microthyriales</taxon>
        <taxon>Microthyriaceae</taxon>
        <taxon>Microthyrium</taxon>
    </lineage>
</organism>
<sequence>MPPLQKRQLRPQSLSNLPYQLTERPGFATSHDSKERSWLLRTWSLGAESAEFCTLHRNACFLFDEPPTPDELICRAVNCLSPMSTAFYSPRVFTPAPEDVLRPDTLQMSTPALSASSSTTVLTDEEGSLPTTPTYTSPTSASSTAVSPTYNPRSSTWSQESSGSKHQLRRKSTPRGTNLRALRKRFSDEELQREMQRDVLLYVRGQLPRTRPSTARTW</sequence>
<name>A0A6A6TZ26_9PEZI</name>
<feature type="region of interest" description="Disordered" evidence="1">
    <location>
        <begin position="110"/>
        <end position="182"/>
    </location>
</feature>
<evidence type="ECO:0000313" key="3">
    <source>
        <dbReference type="Proteomes" id="UP000799302"/>
    </source>
</evidence>
<feature type="compositionally biased region" description="Polar residues" evidence="1">
    <location>
        <begin position="151"/>
        <end position="165"/>
    </location>
</feature>
<dbReference type="AlphaFoldDB" id="A0A6A6TZ26"/>
<feature type="compositionally biased region" description="Low complexity" evidence="1">
    <location>
        <begin position="110"/>
        <end position="122"/>
    </location>
</feature>
<evidence type="ECO:0000256" key="1">
    <source>
        <dbReference type="SAM" id="MobiDB-lite"/>
    </source>
</evidence>
<protein>
    <submittedName>
        <fullName evidence="2">Uncharacterized protein</fullName>
    </submittedName>
</protein>
<dbReference type="EMBL" id="MU004242">
    <property type="protein sequence ID" value="KAF2664676.1"/>
    <property type="molecule type" value="Genomic_DNA"/>
</dbReference>
<dbReference type="Proteomes" id="UP000799302">
    <property type="component" value="Unassembled WGS sequence"/>
</dbReference>
<accession>A0A6A6TZ26</accession>
<keyword evidence="3" id="KW-1185">Reference proteome</keyword>
<evidence type="ECO:0000313" key="2">
    <source>
        <dbReference type="EMBL" id="KAF2664676.1"/>
    </source>
</evidence>
<gene>
    <name evidence="2" type="ORF">BT63DRAFT_460169</name>
</gene>
<feature type="compositionally biased region" description="Low complexity" evidence="1">
    <location>
        <begin position="130"/>
        <end position="150"/>
    </location>
</feature>